<dbReference type="PANTHER" id="PTHR43130:SF3">
    <property type="entry name" value="HTH-TYPE TRANSCRIPTIONAL REGULATOR RV1931C"/>
    <property type="match status" value="1"/>
</dbReference>
<feature type="domain" description="DJ-1/PfpI" evidence="1">
    <location>
        <begin position="14"/>
        <end position="180"/>
    </location>
</feature>
<evidence type="ECO:0000313" key="3">
    <source>
        <dbReference type="Proteomes" id="UP000054877"/>
    </source>
</evidence>
<proteinExistence type="predicted"/>
<dbReference type="Pfam" id="PF01965">
    <property type="entry name" value="DJ-1_PfpI"/>
    <property type="match status" value="1"/>
</dbReference>
<dbReference type="InterPro" id="IPR052158">
    <property type="entry name" value="INH-QAR"/>
</dbReference>
<dbReference type="Proteomes" id="UP000054877">
    <property type="component" value="Unassembled WGS sequence"/>
</dbReference>
<dbReference type="PATRIC" id="fig|452.5.peg.2933"/>
<dbReference type="InterPro" id="IPR002818">
    <property type="entry name" value="DJ-1/PfpI"/>
</dbReference>
<protein>
    <submittedName>
        <fullName evidence="2">ThiJ/PfpI family protein</fullName>
    </submittedName>
</protein>
<evidence type="ECO:0000313" key="2">
    <source>
        <dbReference type="EMBL" id="KTD61407.1"/>
    </source>
</evidence>
<dbReference type="PANTHER" id="PTHR43130">
    <property type="entry name" value="ARAC-FAMILY TRANSCRIPTIONAL REGULATOR"/>
    <property type="match status" value="1"/>
</dbReference>
<accession>A0A0W0YXN3</accession>
<dbReference type="InterPro" id="IPR029062">
    <property type="entry name" value="Class_I_gatase-like"/>
</dbReference>
<reference evidence="2 3" key="1">
    <citation type="submission" date="2015-11" db="EMBL/GenBank/DDBJ databases">
        <title>Genomic analysis of 38 Legionella species identifies large and diverse effector repertoires.</title>
        <authorList>
            <person name="Burstein D."/>
            <person name="Amaro F."/>
            <person name="Zusman T."/>
            <person name="Lifshitz Z."/>
            <person name="Cohen O."/>
            <person name="Gilbert J.A."/>
            <person name="Pupko T."/>
            <person name="Shuman H.A."/>
            <person name="Segal G."/>
        </authorList>
    </citation>
    <scope>NUCLEOTIDE SEQUENCE [LARGE SCALE GENOMIC DNA]</scope>
    <source>
        <strain evidence="2 3">Mt.St.Helens-9</strain>
    </source>
</reference>
<gene>
    <name evidence="2" type="ORF">Lspi_2649</name>
</gene>
<keyword evidence="3" id="KW-1185">Reference proteome</keyword>
<organism evidence="2 3">
    <name type="scientific">Legionella spiritensis</name>
    <dbReference type="NCBI Taxonomy" id="452"/>
    <lineage>
        <taxon>Bacteria</taxon>
        <taxon>Pseudomonadati</taxon>
        <taxon>Pseudomonadota</taxon>
        <taxon>Gammaproteobacteria</taxon>
        <taxon>Legionellales</taxon>
        <taxon>Legionellaceae</taxon>
        <taxon>Legionella</taxon>
    </lineage>
</organism>
<sequence length="244" mass="27170">MKKVSAQGAATNKKLGILIYENVQPMDVIGPWEVFATWKAILNAPVDMFLVAETRDEVCCANQISLKPHCSFNDSLQFDYLLIPGGAGRREQVYNSNVLLFLKNQAQHCEYLLSVCTGAFLLHAAGLLTNHKATTYWRAIPELKSFDDVQLIEKRIVKSDKIWTTGGISSGIDMAFEFISAIAGKEVAGKVQLLFEYFPDNKLYCQQGMVSELPSYYATPKEGMALEAGLPAYIEEFIKKSQVP</sequence>
<comment type="caution">
    <text evidence="2">The sequence shown here is derived from an EMBL/GenBank/DDBJ whole genome shotgun (WGS) entry which is preliminary data.</text>
</comment>
<dbReference type="OrthoDB" id="9803764at2"/>
<evidence type="ECO:0000259" key="1">
    <source>
        <dbReference type="Pfam" id="PF01965"/>
    </source>
</evidence>
<dbReference type="AlphaFoldDB" id="A0A0W0YXN3"/>
<dbReference type="Gene3D" id="3.40.50.880">
    <property type="match status" value="1"/>
</dbReference>
<dbReference type="CDD" id="cd03139">
    <property type="entry name" value="GATase1_PfpI_2"/>
    <property type="match status" value="1"/>
</dbReference>
<name>A0A0W0YXN3_LEGSP</name>
<dbReference type="GO" id="GO:0006355">
    <property type="term" value="P:regulation of DNA-templated transcription"/>
    <property type="evidence" value="ECO:0007669"/>
    <property type="project" value="TreeGrafter"/>
</dbReference>
<dbReference type="RefSeq" id="WP_058484565.1">
    <property type="nucleotide sequence ID" value="NZ_CAAAII010000007.1"/>
</dbReference>
<dbReference type="STRING" id="452.Lspi_2649"/>
<dbReference type="EMBL" id="LNYX01000032">
    <property type="protein sequence ID" value="KTD61407.1"/>
    <property type="molecule type" value="Genomic_DNA"/>
</dbReference>
<dbReference type="SUPFAM" id="SSF52317">
    <property type="entry name" value="Class I glutamine amidotransferase-like"/>
    <property type="match status" value="1"/>
</dbReference>